<organism evidence="2 3">
    <name type="scientific">Lysinibacillus odysseyi 34hs-1 = NBRC 100172</name>
    <dbReference type="NCBI Taxonomy" id="1220589"/>
    <lineage>
        <taxon>Bacteria</taxon>
        <taxon>Bacillati</taxon>
        <taxon>Bacillota</taxon>
        <taxon>Bacilli</taxon>
        <taxon>Bacillales</taxon>
        <taxon>Bacillaceae</taxon>
        <taxon>Lysinibacillus</taxon>
    </lineage>
</organism>
<dbReference type="eggNOG" id="COG3210">
    <property type="taxonomic scope" value="Bacteria"/>
</dbReference>
<dbReference type="InterPro" id="IPR049250">
    <property type="entry name" value="DUF6883"/>
</dbReference>
<feature type="domain" description="DUF6883" evidence="1">
    <location>
        <begin position="1"/>
        <end position="109"/>
    </location>
</feature>
<dbReference type="AlphaFoldDB" id="A0A0A3IZM7"/>
<protein>
    <recommendedName>
        <fullName evidence="1">DUF6883 domain-containing protein</fullName>
    </recommendedName>
</protein>
<comment type="caution">
    <text evidence="2">The sequence shown here is derived from an EMBL/GenBank/DDBJ whole genome shotgun (WGS) entry which is preliminary data.</text>
</comment>
<evidence type="ECO:0000313" key="2">
    <source>
        <dbReference type="EMBL" id="KGR88905.1"/>
    </source>
</evidence>
<evidence type="ECO:0000313" key="3">
    <source>
        <dbReference type="Proteomes" id="UP000030437"/>
    </source>
</evidence>
<keyword evidence="3" id="KW-1185">Reference proteome</keyword>
<dbReference type="Pfam" id="PF21814">
    <property type="entry name" value="DUF6883"/>
    <property type="match status" value="1"/>
</dbReference>
<accession>A0A0A3IZM7</accession>
<dbReference type="STRING" id="1220589.CD32_01000"/>
<gene>
    <name evidence="2" type="ORF">CD32_01000</name>
</gene>
<reference evidence="2 3" key="1">
    <citation type="submission" date="2014-02" db="EMBL/GenBank/DDBJ databases">
        <title>Draft genome sequence of Lysinibacillus odysseyi NBRC 100172.</title>
        <authorList>
            <person name="Zhang F."/>
            <person name="Wang G."/>
            <person name="Zhang L."/>
        </authorList>
    </citation>
    <scope>NUCLEOTIDE SEQUENCE [LARGE SCALE GENOMIC DNA]</scope>
    <source>
        <strain evidence="2 3">NBRC 100172</strain>
    </source>
</reference>
<name>A0A0A3IZM7_9BACI</name>
<dbReference type="Proteomes" id="UP000030437">
    <property type="component" value="Unassembled WGS sequence"/>
</dbReference>
<proteinExistence type="predicted"/>
<dbReference type="EMBL" id="JPVP01000035">
    <property type="protein sequence ID" value="KGR88905.1"/>
    <property type="molecule type" value="Genomic_DNA"/>
</dbReference>
<sequence length="109" mass="11920">MPNFNKATIDPRKLTDYALNPNHPVGGNKAKVFESALGYNQSNASQLMEQIQKNLANTSATLGKADQYGQRYTVDMLIKGPNGKTATVRTGWIIKSGSNTPEMTTLFVK</sequence>
<evidence type="ECO:0000259" key="1">
    <source>
        <dbReference type="Pfam" id="PF21814"/>
    </source>
</evidence>